<proteinExistence type="predicted"/>
<evidence type="ECO:0008006" key="5">
    <source>
        <dbReference type="Google" id="ProtNLM"/>
    </source>
</evidence>
<evidence type="ECO:0000313" key="3">
    <source>
        <dbReference type="EMBL" id="SMF91369.1"/>
    </source>
</evidence>
<dbReference type="NCBIfam" id="NF038353">
    <property type="entry name" value="FxLYD_dom"/>
    <property type="match status" value="1"/>
</dbReference>
<reference evidence="3 4" key="1">
    <citation type="submission" date="2017-04" db="EMBL/GenBank/DDBJ databases">
        <authorList>
            <person name="Afonso C.L."/>
            <person name="Miller P.J."/>
            <person name="Scott M.A."/>
            <person name="Spackman E."/>
            <person name="Goraichik I."/>
            <person name="Dimitrov K.M."/>
            <person name="Suarez D.L."/>
            <person name="Swayne D.E."/>
        </authorList>
    </citation>
    <scope>NUCLEOTIDE SEQUENCE [LARGE SCALE GENOMIC DNA]</scope>
    <source>
        <strain evidence="3 4">N3/975</strain>
    </source>
</reference>
<dbReference type="InterPro" id="IPR047676">
    <property type="entry name" value="FxLYD_dom"/>
</dbReference>
<dbReference type="STRING" id="1313296.SAMN05661091_5434"/>
<feature type="region of interest" description="Disordered" evidence="1">
    <location>
        <begin position="35"/>
        <end position="67"/>
    </location>
</feature>
<keyword evidence="2" id="KW-0472">Membrane</keyword>
<dbReference type="AlphaFoldDB" id="A0A1X7HS63"/>
<keyword evidence="2" id="KW-1133">Transmembrane helix</keyword>
<dbReference type="EMBL" id="LT840184">
    <property type="protein sequence ID" value="SMF91369.1"/>
    <property type="molecule type" value="Genomic_DNA"/>
</dbReference>
<keyword evidence="2" id="KW-0812">Transmembrane</keyword>
<sequence length="415" mass="45557">MYCHACGAKNSSSQLKCSSCGEVLVHTRTASTARAGSASSKEIEGAARKSGDSMGAQHTDDQGKSVRKKGSPFVWLIPLMLLLTIAMGLAVYYVYEDKVNKDVNQLQMQAQKKALEGKYEESIKLLDTALTKRPDHYGILLDRGIAAEANELEEQLAQARSSLKAKKITAAEKKLGELSKKLKSRSEPLFKPLKNDLSSLQVTLSVMKVKAELDQLATVPKLAEKLETINKLKGKEAAELEKQIISKIIEISLSDAAERLKSNDFSGATLAVEGGLAYAKEDKRLIEQKDRILQEQAAFERAEAKRIEIARQKAAEEDLVNRTAAVEVVHMNTVLDDYGDLRVEGQVRNVATRPISSVLIELSVYNLDGSFLGSGTIDVSPYVLERGQSGEFRSVLYGAYTEGQAVVDNITWYVE</sequence>
<feature type="transmembrane region" description="Helical" evidence="2">
    <location>
        <begin position="73"/>
        <end position="95"/>
    </location>
</feature>
<evidence type="ECO:0000256" key="1">
    <source>
        <dbReference type="SAM" id="MobiDB-lite"/>
    </source>
</evidence>
<dbReference type="Proteomes" id="UP000192940">
    <property type="component" value="Chromosome I"/>
</dbReference>
<accession>A0A1X7HS63</accession>
<evidence type="ECO:0000313" key="4">
    <source>
        <dbReference type="Proteomes" id="UP000192940"/>
    </source>
</evidence>
<organism evidence="3 4">
    <name type="scientific">Paenibacillus uliginis N3/975</name>
    <dbReference type="NCBI Taxonomy" id="1313296"/>
    <lineage>
        <taxon>Bacteria</taxon>
        <taxon>Bacillati</taxon>
        <taxon>Bacillota</taxon>
        <taxon>Bacilli</taxon>
        <taxon>Bacillales</taxon>
        <taxon>Paenibacillaceae</taxon>
        <taxon>Paenibacillus</taxon>
    </lineage>
</organism>
<evidence type="ECO:0000256" key="2">
    <source>
        <dbReference type="SAM" id="Phobius"/>
    </source>
</evidence>
<gene>
    <name evidence="3" type="ORF">SAMN05661091_5434</name>
</gene>
<protein>
    <recommendedName>
        <fullName evidence="5">Zinc ribbon domain-containing protein</fullName>
    </recommendedName>
</protein>
<name>A0A1X7HS63_9BACL</name>
<keyword evidence="4" id="KW-1185">Reference proteome</keyword>
<feature type="compositionally biased region" description="Basic and acidic residues" evidence="1">
    <location>
        <begin position="41"/>
        <end position="51"/>
    </location>
</feature>